<dbReference type="NCBIfam" id="TIGR00041">
    <property type="entry name" value="DTMP_kinase"/>
    <property type="match status" value="1"/>
</dbReference>
<dbReference type="InterPro" id="IPR027417">
    <property type="entry name" value="P-loop_NTPase"/>
</dbReference>
<dbReference type="InterPro" id="IPR039430">
    <property type="entry name" value="Thymidylate_kin-like_dom"/>
</dbReference>
<comment type="function">
    <text evidence="10 11">Phosphorylation of dTMP to form dTDP in both de novo and salvage pathways of dTTP synthesis.</text>
</comment>
<reference evidence="13 14" key="1">
    <citation type="journal article" date="2011" name="J. Bacteriol.">
        <title>Complete genome sequence of Paenibacillus polymyxa SC2, a strain of plant growth-promoting Rhizobacterium with broad-spectrum antimicrobial activity.</title>
        <authorList>
            <person name="Ma M."/>
            <person name="Wang C."/>
            <person name="Ding Y."/>
            <person name="Li L."/>
            <person name="Shen D."/>
            <person name="Jiang X."/>
            <person name="Guan D."/>
            <person name="Cao F."/>
            <person name="Chen H."/>
            <person name="Feng R."/>
            <person name="Wang X."/>
            <person name="Ge Y."/>
            <person name="Yao L."/>
            <person name="Bing X."/>
            <person name="Yang X."/>
            <person name="Li J."/>
            <person name="Du B."/>
        </authorList>
    </citation>
    <scope>NUCLEOTIDE SEQUENCE [LARGE SCALE GENOMIC DNA]</scope>
    <source>
        <strain evidence="13 14">SC2</strain>
        <plasmid evidence="14">pSC2</plasmid>
    </source>
</reference>
<name>E3EK42_PAEPS</name>
<evidence type="ECO:0000256" key="1">
    <source>
        <dbReference type="ARBA" id="ARBA00009776"/>
    </source>
</evidence>
<dbReference type="PANTHER" id="PTHR10344:SF4">
    <property type="entry name" value="UMP-CMP KINASE 2, MITOCHONDRIAL"/>
    <property type="match status" value="1"/>
</dbReference>
<sequence length="216" mass="24331">MKKGFFVSLEGGEGAGKSLVIQAIKDHFAESGKPYLITREPGGIEIAEKIRTIILEPSHTSMDGRTEALLYAAARRQHLVEKVFPAINQGTTVICDRFIDSSLVYQGYARGLGFETILELNQFAIEGCMPDVTIWLDVDPKVGLERISRNNEREVNRLDLESVRFHEKVHMGYQILHAMYPERIHKIDANQTPEDVVKDVIKVILNKTTILDQRGA</sequence>
<evidence type="ECO:0000256" key="8">
    <source>
        <dbReference type="ARBA" id="ARBA00022840"/>
    </source>
</evidence>
<evidence type="ECO:0000259" key="12">
    <source>
        <dbReference type="Pfam" id="PF02223"/>
    </source>
</evidence>
<dbReference type="GO" id="GO:0006235">
    <property type="term" value="P:dTTP biosynthetic process"/>
    <property type="evidence" value="ECO:0007669"/>
    <property type="project" value="UniProtKB-UniRule"/>
</dbReference>
<keyword evidence="8 11" id="KW-0067">ATP-binding</keyword>
<dbReference type="PANTHER" id="PTHR10344">
    <property type="entry name" value="THYMIDYLATE KINASE"/>
    <property type="match status" value="1"/>
</dbReference>
<dbReference type="AlphaFoldDB" id="E3EK42"/>
<dbReference type="FunFam" id="3.40.50.300:FF:000225">
    <property type="entry name" value="Thymidylate kinase"/>
    <property type="match status" value="1"/>
</dbReference>
<comment type="similarity">
    <text evidence="1 11">Belongs to the thymidylate kinase family.</text>
</comment>
<keyword evidence="4 11" id="KW-0808">Transferase</keyword>
<geneLocation type="plasmid" evidence="13 14">
    <name>pSC2</name>
</geneLocation>
<evidence type="ECO:0000256" key="2">
    <source>
        <dbReference type="ARBA" id="ARBA00012980"/>
    </source>
</evidence>
<dbReference type="Pfam" id="PF02223">
    <property type="entry name" value="Thymidylate_kin"/>
    <property type="match status" value="1"/>
</dbReference>
<protein>
    <recommendedName>
        <fullName evidence="3 11">Thymidylate kinase</fullName>
        <ecNumber evidence="2 11">2.7.4.9</ecNumber>
    </recommendedName>
    <alternativeName>
        <fullName evidence="11">dTMP kinase</fullName>
    </alternativeName>
</protein>
<dbReference type="GO" id="GO:0004798">
    <property type="term" value="F:dTMP kinase activity"/>
    <property type="evidence" value="ECO:0007669"/>
    <property type="project" value="UniProtKB-UniRule"/>
</dbReference>
<feature type="domain" description="Thymidylate kinase-like" evidence="12">
    <location>
        <begin position="9"/>
        <end position="199"/>
    </location>
</feature>
<dbReference type="SUPFAM" id="SSF52540">
    <property type="entry name" value="P-loop containing nucleoside triphosphate hydrolases"/>
    <property type="match status" value="1"/>
</dbReference>
<keyword evidence="5 11" id="KW-0545">Nucleotide biosynthesis</keyword>
<evidence type="ECO:0000256" key="9">
    <source>
        <dbReference type="ARBA" id="ARBA00048743"/>
    </source>
</evidence>
<dbReference type="EMBL" id="CP002214">
    <property type="protein sequence ID" value="ADO59751.2"/>
    <property type="molecule type" value="Genomic_DNA"/>
</dbReference>
<organism evidence="13 14">
    <name type="scientific">Paenibacillus polymyxa (strain SC2)</name>
    <name type="common">Bacillus polymyxa</name>
    <dbReference type="NCBI Taxonomy" id="886882"/>
    <lineage>
        <taxon>Bacteria</taxon>
        <taxon>Bacillati</taxon>
        <taxon>Bacillota</taxon>
        <taxon>Bacilli</taxon>
        <taxon>Bacillales</taxon>
        <taxon>Paenibacillaceae</taxon>
        <taxon>Paenibacillus</taxon>
    </lineage>
</organism>
<evidence type="ECO:0000256" key="6">
    <source>
        <dbReference type="ARBA" id="ARBA00022741"/>
    </source>
</evidence>
<evidence type="ECO:0000256" key="11">
    <source>
        <dbReference type="HAMAP-Rule" id="MF_00165"/>
    </source>
</evidence>
<dbReference type="GO" id="GO:0005829">
    <property type="term" value="C:cytosol"/>
    <property type="evidence" value="ECO:0007669"/>
    <property type="project" value="TreeGrafter"/>
</dbReference>
<dbReference type="EC" id="2.7.4.9" evidence="2 11"/>
<dbReference type="InterPro" id="IPR018095">
    <property type="entry name" value="Thymidylate_kin_CS"/>
</dbReference>
<dbReference type="HAMAP" id="MF_00165">
    <property type="entry name" value="Thymidylate_kinase"/>
    <property type="match status" value="1"/>
</dbReference>
<dbReference type="InterPro" id="IPR018094">
    <property type="entry name" value="Thymidylate_kinase"/>
</dbReference>
<dbReference type="Gene3D" id="3.40.50.300">
    <property type="entry name" value="P-loop containing nucleotide triphosphate hydrolases"/>
    <property type="match status" value="1"/>
</dbReference>
<dbReference type="OrthoDB" id="9774907at2"/>
<dbReference type="GO" id="GO:0006233">
    <property type="term" value="P:dTDP biosynthetic process"/>
    <property type="evidence" value="ECO:0007669"/>
    <property type="project" value="InterPro"/>
</dbReference>
<dbReference type="KEGG" id="ppm:PPSC2_26425"/>
<feature type="binding site" evidence="11">
    <location>
        <begin position="11"/>
        <end position="18"/>
    </location>
    <ligand>
        <name>ATP</name>
        <dbReference type="ChEBI" id="CHEBI:30616"/>
    </ligand>
</feature>
<gene>
    <name evidence="11" type="primary">tmk</name>
    <name evidence="13" type="ORF">PPSC2_26425</name>
</gene>
<evidence type="ECO:0000256" key="4">
    <source>
        <dbReference type="ARBA" id="ARBA00022679"/>
    </source>
</evidence>
<dbReference type="PATRIC" id="fig|886882.15.peg.5570"/>
<evidence type="ECO:0000313" key="14">
    <source>
        <dbReference type="Proteomes" id="UP000006868"/>
    </source>
</evidence>
<accession>E3EK42</accession>
<evidence type="ECO:0000256" key="10">
    <source>
        <dbReference type="ARBA" id="ARBA00057735"/>
    </source>
</evidence>
<dbReference type="GO" id="GO:0006227">
    <property type="term" value="P:dUDP biosynthetic process"/>
    <property type="evidence" value="ECO:0007669"/>
    <property type="project" value="TreeGrafter"/>
</dbReference>
<comment type="catalytic activity">
    <reaction evidence="9 11">
        <text>dTMP + ATP = dTDP + ADP</text>
        <dbReference type="Rhea" id="RHEA:13517"/>
        <dbReference type="ChEBI" id="CHEBI:30616"/>
        <dbReference type="ChEBI" id="CHEBI:58369"/>
        <dbReference type="ChEBI" id="CHEBI:63528"/>
        <dbReference type="ChEBI" id="CHEBI:456216"/>
        <dbReference type="EC" id="2.7.4.9"/>
    </reaction>
</comment>
<dbReference type="CDD" id="cd01672">
    <property type="entry name" value="TMPK"/>
    <property type="match status" value="1"/>
</dbReference>
<dbReference type="PROSITE" id="PS01331">
    <property type="entry name" value="THYMIDYLATE_KINASE"/>
    <property type="match status" value="1"/>
</dbReference>
<evidence type="ECO:0000256" key="7">
    <source>
        <dbReference type="ARBA" id="ARBA00022777"/>
    </source>
</evidence>
<keyword evidence="6 11" id="KW-0547">Nucleotide-binding</keyword>
<evidence type="ECO:0000313" key="13">
    <source>
        <dbReference type="EMBL" id="ADO59751.2"/>
    </source>
</evidence>
<keyword evidence="13" id="KW-0614">Plasmid</keyword>
<dbReference type="Proteomes" id="UP000006868">
    <property type="component" value="Plasmid pSC2"/>
</dbReference>
<evidence type="ECO:0000256" key="5">
    <source>
        <dbReference type="ARBA" id="ARBA00022727"/>
    </source>
</evidence>
<dbReference type="GO" id="GO:0005524">
    <property type="term" value="F:ATP binding"/>
    <property type="evidence" value="ECO:0007669"/>
    <property type="project" value="UniProtKB-UniRule"/>
</dbReference>
<dbReference type="HOGENOM" id="CLU_049131_0_2_9"/>
<dbReference type="eggNOG" id="COG0125">
    <property type="taxonomic scope" value="Bacteria"/>
</dbReference>
<keyword evidence="7 11" id="KW-0418">Kinase</keyword>
<evidence type="ECO:0000256" key="3">
    <source>
        <dbReference type="ARBA" id="ARBA00017144"/>
    </source>
</evidence>
<proteinExistence type="inferred from homology"/>